<reference evidence="2" key="1">
    <citation type="submission" date="2021-02" db="EMBL/GenBank/DDBJ databases">
        <authorList>
            <person name="Dougan E. K."/>
            <person name="Rhodes N."/>
            <person name="Thang M."/>
            <person name="Chan C."/>
        </authorList>
    </citation>
    <scope>NUCLEOTIDE SEQUENCE</scope>
</reference>
<name>A0A813LQ94_POLGL</name>
<feature type="region of interest" description="Disordered" evidence="1">
    <location>
        <begin position="61"/>
        <end position="118"/>
    </location>
</feature>
<evidence type="ECO:0000313" key="2">
    <source>
        <dbReference type="EMBL" id="CAE8738352.1"/>
    </source>
</evidence>
<feature type="non-terminal residue" evidence="2">
    <location>
        <position position="1"/>
    </location>
</feature>
<sequence length="166" mass="17846">VLKAGIKFNKRLVDGGVKGERGPGAKVRGSMLRELKATGGKHKSLCQVERIWGSSKLWQTRDIKDVPPPADAVRVGEARPEQTGLVDPEGREEEGQSADAEGGLADEGDGEDDEEEVADQDLGLGSVCKRASPRARSFKLEQLNIVRGCQQCSCCCCRCCCCCCCC</sequence>
<evidence type="ECO:0000256" key="1">
    <source>
        <dbReference type="SAM" id="MobiDB-lite"/>
    </source>
</evidence>
<feature type="compositionally biased region" description="Acidic residues" evidence="1">
    <location>
        <begin position="104"/>
        <end position="118"/>
    </location>
</feature>
<protein>
    <submittedName>
        <fullName evidence="2">Uncharacterized protein</fullName>
    </submittedName>
</protein>
<dbReference type="Proteomes" id="UP000626109">
    <property type="component" value="Unassembled WGS sequence"/>
</dbReference>
<organism evidence="2 3">
    <name type="scientific">Polarella glacialis</name>
    <name type="common">Dinoflagellate</name>
    <dbReference type="NCBI Taxonomy" id="89957"/>
    <lineage>
        <taxon>Eukaryota</taxon>
        <taxon>Sar</taxon>
        <taxon>Alveolata</taxon>
        <taxon>Dinophyceae</taxon>
        <taxon>Suessiales</taxon>
        <taxon>Suessiaceae</taxon>
        <taxon>Polarella</taxon>
    </lineage>
</organism>
<dbReference type="AlphaFoldDB" id="A0A813LQ94"/>
<dbReference type="EMBL" id="CAJNNW010036933">
    <property type="protein sequence ID" value="CAE8738352.1"/>
    <property type="molecule type" value="Genomic_DNA"/>
</dbReference>
<gene>
    <name evidence="2" type="ORF">PGLA2088_LOCUS49155</name>
</gene>
<proteinExistence type="predicted"/>
<accession>A0A813LQ94</accession>
<evidence type="ECO:0000313" key="3">
    <source>
        <dbReference type="Proteomes" id="UP000626109"/>
    </source>
</evidence>
<comment type="caution">
    <text evidence="2">The sequence shown here is derived from an EMBL/GenBank/DDBJ whole genome shotgun (WGS) entry which is preliminary data.</text>
</comment>